<dbReference type="OrthoDB" id="2295766at2"/>
<keyword evidence="4" id="KW-1185">Reference proteome</keyword>
<dbReference type="Gene3D" id="3.80.10.10">
    <property type="entry name" value="Ribonuclease Inhibitor"/>
    <property type="match status" value="1"/>
</dbReference>
<dbReference type="SUPFAM" id="SSF49899">
    <property type="entry name" value="Concanavalin A-like lectins/glucanases"/>
    <property type="match status" value="1"/>
</dbReference>
<name>A0A0F4KRQ1_9LACO</name>
<feature type="region of interest" description="Disordered" evidence="1">
    <location>
        <begin position="194"/>
        <end position="215"/>
    </location>
</feature>
<keyword evidence="2" id="KW-0472">Membrane</keyword>
<sequence length="1206" mass="132483">MKKLCLKVNLIKSNAAGKVINIFITTALFFIVSMFFSISAYAATISSPSDSLMPITNKPLSASQLAAQRAADFSSVLNKIIKQPFASSNSVIFDADDTQNFFSTTGTATVDYSPTGSWGTINLNPDQENQTGAVTLNTAIDMTQDFHFSWKVRILAADTKNLGDGIGFVLHPLYKPGENITGSSQPLPPYFGRHSKDGSSVTTANDPENGQNLNSIGLNGGNLGISDLMNAFGFKIDTYNNDYRWDGGSSSNTFYGDYSHTTYNVYGQKDFDKNYVSYSNPYGAFVTTDYTGYSTIDDNHIKLDGSSSNINGINITNQQWWKMDIDKKDNTITVAISDPDNSSKSVSVSKNISLIGNKTEYGFAILASTGKAHESNQIKDINGNFTPAKPTLVTRYSDENGSDLQEPKVTTNNMGVNFTDTNNQPTISKDGKTYKRAQVNGTLYKPTTPNGSTKVFKQLANKTNLGENNVNVTQADNNTIKVSSQYNNVIVLNYVYRQQLTSGSASSTNDSPITLGLKVKVNNGSYGDKVDVQRGDTLTFQYTATNKSGPSLWQGVTAVQSLAGILEPPVNLPADVTSKSGLVYIPLLNTKNSSNNLLPNASDTSSGTREVSFKYKGADNAKLTAQDGQITVTPISNTGEAPQAQITSKVAVYDQSQQLIDSDGKQLYGSYFYCGENDKSPLANPNPPDPNKTYTPDDLGNHIPATNTVNLHEIIWWRVDDSGKLTIYPYNIDLNTQSAADWPWDSQRDNIKSVDIRSGVTAVNSINSMFANMPHLTQIDLSNFDMSKVTDTSAMFNGSSSLKELHLGQQTYFPKDPNLTLAPGKGELFDPNDKNSNHNNTTKWQAVGNNGTVKNPVGDDITAEDLVKLYQQQPTISQPNTPETYTWDQRWWDVDNKNTLTIYPTTINVDGNKTTDWPWDRQSKDSKTDNLRDTIVKIVISEKVTAKNSLRSMFANMPNLTKVEGLTNLDTSEVTNMRTLFWKDSKLQQIDLSNFDMSKVTDAAAMFKGDNSLWKIILGPKVQFPTTPDNPIMDAPGNNTPFPENSDYVSRSKNWKEVREQDNDYTPTGSVKSGKELSRYQGDNKTTYTYVWEPSLAGYLTLASVPNQFDYGNKIMGIIQILTTAEKQNFKVTDTRSLRAGLTWKVNVTASDLTSGDKQIKNNSESLFVFGPSNIPLGPSETIINGTSKADTTEYSRSFTPEAGIK</sequence>
<dbReference type="AlphaFoldDB" id="A0A0F4KRQ1"/>
<organism evidence="3 4">
    <name type="scientific">Bombilactobacillus mellis</name>
    <dbReference type="NCBI Taxonomy" id="1218508"/>
    <lineage>
        <taxon>Bacteria</taxon>
        <taxon>Bacillati</taxon>
        <taxon>Bacillota</taxon>
        <taxon>Bacilli</taxon>
        <taxon>Lactobacillales</taxon>
        <taxon>Lactobacillaceae</taxon>
        <taxon>Bombilactobacillus</taxon>
    </lineage>
</organism>
<dbReference type="InterPro" id="IPR005046">
    <property type="entry name" value="DUF285"/>
</dbReference>
<dbReference type="EMBL" id="JXBZ01000006">
    <property type="protein sequence ID" value="KJY49070.1"/>
    <property type="molecule type" value="Genomic_DNA"/>
</dbReference>
<reference evidence="3 4" key="1">
    <citation type="submission" date="2014-12" db="EMBL/GenBank/DDBJ databases">
        <title>Comparative genomics of the lactic acid bacteria isolated from the honey bee gut.</title>
        <authorList>
            <person name="Ellegaard K.M."/>
            <person name="Tamarit D."/>
            <person name="Javelind E."/>
            <person name="Olofsson T."/>
            <person name="Andersson S.G."/>
            <person name="Vasquez A."/>
        </authorList>
    </citation>
    <scope>NUCLEOTIDE SEQUENCE [LARGE SCALE GENOMIC DNA]</scope>
    <source>
        <strain evidence="3 4">Hon2</strain>
    </source>
</reference>
<evidence type="ECO:0000256" key="1">
    <source>
        <dbReference type="SAM" id="MobiDB-lite"/>
    </source>
</evidence>
<dbReference type="InterPro" id="IPR011889">
    <property type="entry name" value="Liste_lipo_26"/>
</dbReference>
<evidence type="ECO:0000313" key="4">
    <source>
        <dbReference type="Proteomes" id="UP000033695"/>
    </source>
</evidence>
<accession>A0A0F4KRQ1</accession>
<dbReference type="InterPro" id="IPR032675">
    <property type="entry name" value="LRR_dom_sf"/>
</dbReference>
<dbReference type="NCBIfam" id="TIGR02167">
    <property type="entry name" value="Liste_lipo_26"/>
    <property type="match status" value="3"/>
</dbReference>
<feature type="compositionally biased region" description="Polar residues" evidence="1">
    <location>
        <begin position="198"/>
        <end position="208"/>
    </location>
</feature>
<comment type="caution">
    <text evidence="3">The sequence shown here is derived from an EMBL/GenBank/DDBJ whole genome shotgun (WGS) entry which is preliminary data.</text>
</comment>
<keyword evidence="2" id="KW-0812">Transmembrane</keyword>
<dbReference type="Gene3D" id="2.60.120.200">
    <property type="match status" value="1"/>
</dbReference>
<proteinExistence type="predicted"/>
<protein>
    <submittedName>
        <fullName evidence="3">Uncharacterized protein</fullName>
    </submittedName>
</protein>
<evidence type="ECO:0000256" key="2">
    <source>
        <dbReference type="SAM" id="Phobius"/>
    </source>
</evidence>
<dbReference type="InterPro" id="IPR013320">
    <property type="entry name" value="ConA-like_dom_sf"/>
</dbReference>
<evidence type="ECO:0000313" key="3">
    <source>
        <dbReference type="EMBL" id="KJY49070.1"/>
    </source>
</evidence>
<dbReference type="HOGENOM" id="CLU_007702_0_0_9"/>
<dbReference type="Pfam" id="PF03382">
    <property type="entry name" value="DUF285"/>
    <property type="match status" value="2"/>
</dbReference>
<dbReference type="Proteomes" id="UP000033695">
    <property type="component" value="Unassembled WGS sequence"/>
</dbReference>
<feature type="transmembrane region" description="Helical" evidence="2">
    <location>
        <begin position="20"/>
        <end position="43"/>
    </location>
</feature>
<dbReference type="STRING" id="1218508.JG29_06970"/>
<feature type="non-terminal residue" evidence="3">
    <location>
        <position position="1206"/>
    </location>
</feature>
<keyword evidence="2" id="KW-1133">Transmembrane helix</keyword>
<feature type="region of interest" description="Disordered" evidence="1">
    <location>
        <begin position="1057"/>
        <end position="1078"/>
    </location>
</feature>
<dbReference type="RefSeq" id="WP_045922547.1">
    <property type="nucleotide sequence ID" value="NZ_KQ033877.1"/>
</dbReference>
<gene>
    <name evidence="3" type="ORF">JG29_06970</name>
</gene>